<comment type="caution">
    <text evidence="1">The sequence shown here is derived from an EMBL/GenBank/DDBJ whole genome shotgun (WGS) entry which is preliminary data.</text>
</comment>
<gene>
    <name evidence="1" type="ORF">NWP17_15185</name>
</gene>
<sequence length="129" mass="15031">MNGCLIFKGLEKTEEMAFTMLAVQTIFEKTFHQWHRQLAIVLLASLLWLMTLPTAVAQAEGYYQEKKQNAEITKPYYTNKERKMVIETEPNKPYYSTKERKKEKVIIKTPDKTKEGEKIMPQDEGLRGG</sequence>
<reference evidence="1 2" key="1">
    <citation type="journal article" date="2023" name="J. Phycol.">
        <title>Chrysosporum ovalisporum is synonymous with the true-branching cyanobacterium Umezakia natans (Nostocales/Aphanizomenonaceae).</title>
        <authorList>
            <person name="McGregor G.B."/>
            <person name="Sendall B.C."/>
            <person name="Niiyama Y."/>
            <person name="Tuji A."/>
            <person name="Willis A."/>
        </authorList>
    </citation>
    <scope>NUCLEOTIDE SEQUENCE [LARGE SCALE GENOMIC DNA]</scope>
    <source>
        <strain evidence="1 2">ANA360D</strain>
    </source>
</reference>
<dbReference type="Proteomes" id="UP001159387">
    <property type="component" value="Unassembled WGS sequence"/>
</dbReference>
<dbReference type="EMBL" id="JANQDH010000105">
    <property type="protein sequence ID" value="MDH6061761.1"/>
    <property type="molecule type" value="Genomic_DNA"/>
</dbReference>
<name>A0AA43GU95_9CYAN</name>
<dbReference type="AlphaFoldDB" id="A0AA43GU95"/>
<keyword evidence="2" id="KW-1185">Reference proteome</keyword>
<evidence type="ECO:0000313" key="1">
    <source>
        <dbReference type="EMBL" id="MDH6061761.1"/>
    </source>
</evidence>
<accession>A0AA43GU95</accession>
<organism evidence="1 2">
    <name type="scientific">Chrysosporum bergii ANA360D</name>
    <dbReference type="NCBI Taxonomy" id="617107"/>
    <lineage>
        <taxon>Bacteria</taxon>
        <taxon>Bacillati</taxon>
        <taxon>Cyanobacteriota</taxon>
        <taxon>Cyanophyceae</taxon>
        <taxon>Nostocales</taxon>
        <taxon>Nodulariaceae</taxon>
        <taxon>Chrysosporum</taxon>
    </lineage>
</organism>
<dbReference type="RefSeq" id="WP_280655708.1">
    <property type="nucleotide sequence ID" value="NZ_JANQDH010000105.1"/>
</dbReference>
<proteinExistence type="predicted"/>
<protein>
    <submittedName>
        <fullName evidence="1">Uncharacterized protein</fullName>
    </submittedName>
</protein>
<evidence type="ECO:0000313" key="2">
    <source>
        <dbReference type="Proteomes" id="UP001159387"/>
    </source>
</evidence>